<dbReference type="RefSeq" id="WP_166591713.1">
    <property type="nucleotide sequence ID" value="NZ_CP130043.1"/>
</dbReference>
<accession>A0A7X1KW82</accession>
<gene>
    <name evidence="4" type="ORF">H7995_04005</name>
</gene>
<dbReference type="CDD" id="cd01298">
    <property type="entry name" value="ATZ_TRZ_like"/>
    <property type="match status" value="1"/>
</dbReference>
<dbReference type="NCBIfam" id="NF009059">
    <property type="entry name" value="PRK12393.1"/>
    <property type="match status" value="1"/>
</dbReference>
<sequence length="464" mass="49889">MTHTQNILIKNPTAVMTGRRGEHARAGAVDIRIVDGRISEMAANLSPQPGERLIDARHCVVYPGWVNTHHHLFQNLLKAVPAGINQDLQGWLASVPYPRLNRFTPHLTRIAARLGMAELLLSGVTTCADHHYLYHAHGSTESGDQLFDIAEAFGMRFVLCRGGALESATAHPGFSKTALQPESLEQMVGDIERLKSRYHQDSPDAMRRVVVAPTTPTFSLPPTLLRELAHTARGMGLRLHTHLSETQHYVNFCREQYNCLPVEFVAENEWLGPDVWFAHAVHLQPSEIRLLAQTGTGISHCPVSNARLGSGIAPVPAMAAAGVPISLGVDGVASNESGSMVGEAHTAWLIHRAAQGAAATTAEEVIHWGTAGGAQVLGLGAVGTLQVGQAADLVLYGLDHPRFLGFHDLAVAPVVAGEPITVRYSLVGGRLVVDNGVIPGLDLEQLRAEAHEGVQQLLQEVIEG</sequence>
<name>A0A7X1KW82_9PSED</name>
<dbReference type="InterPro" id="IPR032466">
    <property type="entry name" value="Metal_Hydrolase"/>
</dbReference>
<dbReference type="GO" id="GO:0016810">
    <property type="term" value="F:hydrolase activity, acting on carbon-nitrogen (but not peptide) bonds"/>
    <property type="evidence" value="ECO:0007669"/>
    <property type="project" value="InterPro"/>
</dbReference>
<dbReference type="InterPro" id="IPR011059">
    <property type="entry name" value="Metal-dep_hydrolase_composite"/>
</dbReference>
<organism evidence="4 5">
    <name type="scientific">Pseudomonas kielensis</name>
    <dbReference type="NCBI Taxonomy" id="2762577"/>
    <lineage>
        <taxon>Bacteria</taxon>
        <taxon>Pseudomonadati</taxon>
        <taxon>Pseudomonadota</taxon>
        <taxon>Gammaproteobacteria</taxon>
        <taxon>Pseudomonadales</taxon>
        <taxon>Pseudomonadaceae</taxon>
        <taxon>Pseudomonas</taxon>
    </lineage>
</organism>
<dbReference type="InterPro" id="IPR050287">
    <property type="entry name" value="MTA/SAH_deaminase"/>
</dbReference>
<comment type="caution">
    <text evidence="4">The sequence shown here is derived from an EMBL/GenBank/DDBJ whole genome shotgun (WGS) entry which is preliminary data.</text>
</comment>
<keyword evidence="2 4" id="KW-0378">Hydrolase</keyword>
<dbReference type="InterPro" id="IPR006680">
    <property type="entry name" value="Amidohydro-rel"/>
</dbReference>
<dbReference type="Pfam" id="PF01979">
    <property type="entry name" value="Amidohydro_1"/>
    <property type="match status" value="1"/>
</dbReference>
<proteinExistence type="inferred from homology"/>
<evidence type="ECO:0000256" key="1">
    <source>
        <dbReference type="ARBA" id="ARBA00006745"/>
    </source>
</evidence>
<reference evidence="4 5" key="1">
    <citation type="submission" date="2020-08" db="EMBL/GenBank/DDBJ databases">
        <title>Pseudomonas sp. nov.</title>
        <authorList>
            <person name="Gieschler S."/>
            <person name="Fiedler G."/>
            <person name="Brinks E."/>
            <person name="Boehnlein C."/>
            <person name="Franz C.M.A.P."/>
            <person name="Kabisch J."/>
        </authorList>
    </citation>
    <scope>NUCLEOTIDE SEQUENCE [LARGE SCALE GENOMIC DNA]</scope>
    <source>
        <strain evidence="4 5">MBT-1</strain>
    </source>
</reference>
<evidence type="ECO:0000313" key="5">
    <source>
        <dbReference type="Proteomes" id="UP000526003"/>
    </source>
</evidence>
<dbReference type="PANTHER" id="PTHR43794">
    <property type="entry name" value="AMINOHYDROLASE SSNA-RELATED"/>
    <property type="match status" value="1"/>
</dbReference>
<keyword evidence="5" id="KW-1185">Reference proteome</keyword>
<dbReference type="Gene3D" id="3.20.20.140">
    <property type="entry name" value="Metal-dependent hydrolases"/>
    <property type="match status" value="1"/>
</dbReference>
<dbReference type="Proteomes" id="UP000526003">
    <property type="component" value="Unassembled WGS sequence"/>
</dbReference>
<dbReference type="PANTHER" id="PTHR43794:SF11">
    <property type="entry name" value="AMIDOHYDROLASE-RELATED DOMAIN-CONTAINING PROTEIN"/>
    <property type="match status" value="1"/>
</dbReference>
<dbReference type="SUPFAM" id="SSF51338">
    <property type="entry name" value="Composite domain of metallo-dependent hydrolases"/>
    <property type="match status" value="1"/>
</dbReference>
<dbReference type="SUPFAM" id="SSF51556">
    <property type="entry name" value="Metallo-dependent hydrolases"/>
    <property type="match status" value="1"/>
</dbReference>
<comment type="similarity">
    <text evidence="1">Belongs to the metallo-dependent hydrolases superfamily. ATZ/TRZ family.</text>
</comment>
<dbReference type="EMBL" id="JACMYG010000003">
    <property type="protein sequence ID" value="MBC2688957.1"/>
    <property type="molecule type" value="Genomic_DNA"/>
</dbReference>
<dbReference type="AlphaFoldDB" id="A0A7X1KW82"/>
<dbReference type="Gene3D" id="2.30.40.10">
    <property type="entry name" value="Urease, subunit C, domain 1"/>
    <property type="match status" value="1"/>
</dbReference>
<protein>
    <submittedName>
        <fullName evidence="4">Amidohydrolase family protein</fullName>
    </submittedName>
</protein>
<evidence type="ECO:0000313" key="4">
    <source>
        <dbReference type="EMBL" id="MBC2688957.1"/>
    </source>
</evidence>
<evidence type="ECO:0000256" key="2">
    <source>
        <dbReference type="ARBA" id="ARBA00022801"/>
    </source>
</evidence>
<feature type="domain" description="Amidohydrolase-related" evidence="3">
    <location>
        <begin position="60"/>
        <end position="430"/>
    </location>
</feature>
<evidence type="ECO:0000259" key="3">
    <source>
        <dbReference type="Pfam" id="PF01979"/>
    </source>
</evidence>